<reference evidence="2" key="2">
    <citation type="journal article" date="2015" name="Data Brief">
        <title>Shoot transcriptome of the giant reed, Arundo donax.</title>
        <authorList>
            <person name="Barrero R.A."/>
            <person name="Guerrero F.D."/>
            <person name="Moolhuijzen P."/>
            <person name="Goolsby J.A."/>
            <person name="Tidwell J."/>
            <person name="Bellgard S.E."/>
            <person name="Bellgard M.I."/>
        </authorList>
    </citation>
    <scope>NUCLEOTIDE SEQUENCE</scope>
    <source>
        <tissue evidence="2">Shoot tissue taken approximately 20 cm above the soil surface</tissue>
    </source>
</reference>
<proteinExistence type="predicted"/>
<name>A0A0A9CAX2_ARUDO</name>
<protein>
    <submittedName>
        <fullName evidence="2">Uncharacterized protein</fullName>
    </submittedName>
</protein>
<dbReference type="AlphaFoldDB" id="A0A0A9CAX2"/>
<evidence type="ECO:0000256" key="1">
    <source>
        <dbReference type="SAM" id="MobiDB-lite"/>
    </source>
</evidence>
<dbReference type="EMBL" id="GBRH01225169">
    <property type="protein sequence ID" value="JAD72726.1"/>
    <property type="molecule type" value="Transcribed_RNA"/>
</dbReference>
<organism evidence="2">
    <name type="scientific">Arundo donax</name>
    <name type="common">Giant reed</name>
    <name type="synonym">Donax arundinaceus</name>
    <dbReference type="NCBI Taxonomy" id="35708"/>
    <lineage>
        <taxon>Eukaryota</taxon>
        <taxon>Viridiplantae</taxon>
        <taxon>Streptophyta</taxon>
        <taxon>Embryophyta</taxon>
        <taxon>Tracheophyta</taxon>
        <taxon>Spermatophyta</taxon>
        <taxon>Magnoliopsida</taxon>
        <taxon>Liliopsida</taxon>
        <taxon>Poales</taxon>
        <taxon>Poaceae</taxon>
        <taxon>PACMAD clade</taxon>
        <taxon>Arundinoideae</taxon>
        <taxon>Arundineae</taxon>
        <taxon>Arundo</taxon>
    </lineage>
</organism>
<accession>A0A0A9CAX2</accession>
<reference evidence="2" key="1">
    <citation type="submission" date="2014-09" db="EMBL/GenBank/DDBJ databases">
        <authorList>
            <person name="Magalhaes I.L.F."/>
            <person name="Oliveira U."/>
            <person name="Santos F.R."/>
            <person name="Vidigal T.H.D.A."/>
            <person name="Brescovit A.D."/>
            <person name="Santos A.J."/>
        </authorList>
    </citation>
    <scope>NUCLEOTIDE SEQUENCE</scope>
    <source>
        <tissue evidence="2">Shoot tissue taken approximately 20 cm above the soil surface</tissue>
    </source>
</reference>
<evidence type="ECO:0000313" key="2">
    <source>
        <dbReference type="EMBL" id="JAD72726.1"/>
    </source>
</evidence>
<feature type="region of interest" description="Disordered" evidence="1">
    <location>
        <begin position="1"/>
        <end position="20"/>
    </location>
</feature>
<sequence>MGTAKPRCFIGAPKPGFNRE</sequence>